<dbReference type="AlphaFoldDB" id="A0A812U1R1"/>
<accession>A0A812U1R1</accession>
<evidence type="ECO:0000256" key="3">
    <source>
        <dbReference type="SAM" id="MobiDB-lite"/>
    </source>
</evidence>
<dbReference type="InterPro" id="IPR011045">
    <property type="entry name" value="N2O_reductase_N"/>
</dbReference>
<proteinExistence type="inferred from homology"/>
<organism evidence="4 5">
    <name type="scientific">Symbiodinium natans</name>
    <dbReference type="NCBI Taxonomy" id="878477"/>
    <lineage>
        <taxon>Eukaryota</taxon>
        <taxon>Sar</taxon>
        <taxon>Alveolata</taxon>
        <taxon>Dinophyceae</taxon>
        <taxon>Suessiales</taxon>
        <taxon>Symbiodiniaceae</taxon>
        <taxon>Symbiodinium</taxon>
    </lineage>
</organism>
<dbReference type="OrthoDB" id="9972196at2759"/>
<dbReference type="Proteomes" id="UP000604046">
    <property type="component" value="Unassembled WGS sequence"/>
</dbReference>
<comment type="caution">
    <text evidence="4">The sequence shown here is derived from an EMBL/GenBank/DDBJ whole genome shotgun (WGS) entry which is preliminary data.</text>
</comment>
<dbReference type="InterPro" id="IPR050282">
    <property type="entry name" value="Cycloisomerase_2"/>
</dbReference>
<feature type="compositionally biased region" description="Basic and acidic residues" evidence="3">
    <location>
        <begin position="335"/>
        <end position="352"/>
    </location>
</feature>
<dbReference type="PANTHER" id="PTHR30344:SF1">
    <property type="entry name" value="6-PHOSPHOGLUCONOLACTONASE"/>
    <property type="match status" value="1"/>
</dbReference>
<feature type="coiled-coil region" evidence="2">
    <location>
        <begin position="187"/>
        <end position="257"/>
    </location>
</feature>
<dbReference type="GO" id="GO:0017057">
    <property type="term" value="F:6-phosphogluconolactonase activity"/>
    <property type="evidence" value="ECO:0007669"/>
    <property type="project" value="TreeGrafter"/>
</dbReference>
<feature type="compositionally biased region" description="Basic and acidic residues" evidence="3">
    <location>
        <begin position="438"/>
        <end position="455"/>
    </location>
</feature>
<dbReference type="Pfam" id="PF10282">
    <property type="entry name" value="Lactonase"/>
    <property type="match status" value="1"/>
</dbReference>
<name>A0A812U1R1_9DINO</name>
<comment type="similarity">
    <text evidence="1">Belongs to the cycloisomerase 2 family.</text>
</comment>
<reference evidence="4" key="1">
    <citation type="submission" date="2021-02" db="EMBL/GenBank/DDBJ databases">
        <authorList>
            <person name="Dougan E. K."/>
            <person name="Rhodes N."/>
            <person name="Thang M."/>
            <person name="Chan C."/>
        </authorList>
    </citation>
    <scope>NUCLEOTIDE SEQUENCE</scope>
</reference>
<evidence type="ECO:0000256" key="2">
    <source>
        <dbReference type="SAM" id="Coils"/>
    </source>
</evidence>
<feature type="region of interest" description="Disordered" evidence="3">
    <location>
        <begin position="26"/>
        <end position="69"/>
    </location>
</feature>
<evidence type="ECO:0000313" key="4">
    <source>
        <dbReference type="EMBL" id="CAE7553348.1"/>
    </source>
</evidence>
<evidence type="ECO:0000313" key="5">
    <source>
        <dbReference type="Proteomes" id="UP000604046"/>
    </source>
</evidence>
<feature type="region of interest" description="Disordered" evidence="3">
    <location>
        <begin position="388"/>
        <end position="459"/>
    </location>
</feature>
<dbReference type="PANTHER" id="PTHR30344">
    <property type="entry name" value="6-PHOSPHOGLUCONOLACTONASE-RELATED"/>
    <property type="match status" value="1"/>
</dbReference>
<protein>
    <submittedName>
        <fullName evidence="4">Pgl protein</fullName>
    </submittedName>
</protein>
<evidence type="ECO:0000256" key="1">
    <source>
        <dbReference type="ARBA" id="ARBA00005564"/>
    </source>
</evidence>
<keyword evidence="2" id="KW-0175">Coiled coil</keyword>
<dbReference type="EMBL" id="CAJNDS010002637">
    <property type="protein sequence ID" value="CAE7553348.1"/>
    <property type="molecule type" value="Genomic_DNA"/>
</dbReference>
<dbReference type="SUPFAM" id="SSF50974">
    <property type="entry name" value="Nitrous oxide reductase, N-terminal domain"/>
    <property type="match status" value="1"/>
</dbReference>
<dbReference type="InterPro" id="IPR015943">
    <property type="entry name" value="WD40/YVTN_repeat-like_dom_sf"/>
</dbReference>
<dbReference type="Gene3D" id="2.130.10.10">
    <property type="entry name" value="YVTN repeat-like/Quinoprotein amine dehydrogenase"/>
    <property type="match status" value="1"/>
</dbReference>
<keyword evidence="5" id="KW-1185">Reference proteome</keyword>
<feature type="compositionally biased region" description="Pro residues" evidence="3">
    <location>
        <begin position="396"/>
        <end position="418"/>
    </location>
</feature>
<gene>
    <name evidence="4" type="primary">pgl</name>
    <name evidence="4" type="ORF">SNAT2548_LOCUS31079</name>
</gene>
<dbReference type="InterPro" id="IPR019405">
    <property type="entry name" value="Lactonase_7-beta_prop"/>
</dbReference>
<feature type="region of interest" description="Disordered" evidence="3">
    <location>
        <begin position="323"/>
        <end position="362"/>
    </location>
</feature>
<sequence>MCQPSPTIAGFLQQAEDNLALLRARAQFTPRKARERRAEESPESASARMSQRLKGTASTHASPLQEEPVEELSRTPWQLWLRELDRKVRGFDARFRSMEKAVASAADLAAASSRCGRDGIEAATAATAAVRVEAEAKCRELAQRIESLSGSGGRWTQELEARIDNCVQASLTSDLRCLERRLVAQFSQRHSEVLEAAQQMMAELKAEVSLELEALQGRSCRRRPAGRGSEGALEGRLSLAEKDLRRALRDVDDLERVAAGPLRHLEQRVASLEAREEPEAMAPGSGQQEKRIDRLEADLVKLFRKLGTTVSVGVQDPRARQGVPEVVLSAAPDTRSSEQKAAKCAEPPRPERTLQPSELAGGRELQEIASKASGAKKADPATELLEAVSDSAGTPSAPPSPSSPLPSRPVVPFQPPSRRPSRPLLTVPGGRRASGIETKADSEPEHREHREHREASAGASRDLWDNLLARTISPRGQAHLLEFTGPLAKADDVASRLQHIPSLLQLCSPEFPVLACVRCRIWLVYVGSAGCDYDDSSCHDSGHTANTVFAYDVLRGGTIVPNPPLHVDVGGLPLWLTIKESAELNYKCMFATLADNQISVLQDPGSSLTAFEPIQTLPSGGLTPVFASLSLDQKFLLVANYNGNDDPAGAGVSVFRIESDCKLSRSDFAKHQGSSVDSSRQLAAHTHGVVVSSRRNIIYAFDLGMDVVFSYKLSDTGELEELHRTAVFPASGPRHGVEHPSLPILYVICEMGKSVLVFQELDDGRLALRQLNQLHTHEPDELAKAAEIAMSASGKTLYATNRGEKDSSNTVTVFSILQNGHLKVIQQIKAPKYPRGMTLAHDDRILLVAGQSNSDLTVYTVQPEGKLSEQYTLSKGLPPQPAAIAVLQEPVGEL</sequence>